<dbReference type="CDD" id="cd07398">
    <property type="entry name" value="MPP_YbbF-LpxH"/>
    <property type="match status" value="1"/>
</dbReference>
<name>A0ABT5FD49_9GAMM</name>
<proteinExistence type="predicted"/>
<accession>A0ABT5FD49</accession>
<dbReference type="Gene3D" id="3.60.21.10">
    <property type="match status" value="1"/>
</dbReference>
<keyword evidence="1" id="KW-1003">Cell membrane</keyword>
<keyword evidence="2" id="KW-0997">Cell inner membrane</keyword>
<sequence>MSQANYIAKNHHRTIWLSDIHLGCRDCKAEFLLNFLHDNTADRIFLVGDIVDFWALQRRVYWPETHNQILNLILQRAQEGVDVFYLLGNHDELMKPYVKQLFGNVQIHSEFIHTTVTGKKLLMLHGDKYDSEVCFGKFHAKLGDALYDVLLWLNRQCHAVRKRLGLPYWSMASYIKTKVKKANEAIRRYRDAAIADAKRQDVDGIVCGHIHYPQMEMVDGTLYCNDGDWIENCTTMIESQSGNLKLLRWKDGENKTEVLSQMNWGERLSKLDEAAA</sequence>
<dbReference type="InterPro" id="IPR004843">
    <property type="entry name" value="Calcineurin-like_PHP"/>
</dbReference>
<dbReference type="InterPro" id="IPR043461">
    <property type="entry name" value="LpxH-like"/>
</dbReference>
<evidence type="ECO:0000256" key="4">
    <source>
        <dbReference type="ARBA" id="ARBA00023136"/>
    </source>
</evidence>
<evidence type="ECO:0000313" key="8">
    <source>
        <dbReference type="Proteomes" id="UP001528411"/>
    </source>
</evidence>
<evidence type="ECO:0000256" key="1">
    <source>
        <dbReference type="ARBA" id="ARBA00022475"/>
    </source>
</evidence>
<dbReference type="Proteomes" id="UP001528411">
    <property type="component" value="Unassembled WGS sequence"/>
</dbReference>
<dbReference type="RefSeq" id="WP_272180876.1">
    <property type="nucleotide sequence ID" value="NZ_JAQOMS010000002.1"/>
</dbReference>
<keyword evidence="3" id="KW-0479">Metal-binding</keyword>
<evidence type="ECO:0000256" key="5">
    <source>
        <dbReference type="ARBA" id="ARBA00023211"/>
    </source>
</evidence>
<dbReference type="PANTHER" id="PTHR34990:SF2">
    <property type="entry name" value="BLL8164 PROTEIN"/>
    <property type="match status" value="1"/>
</dbReference>
<dbReference type="EMBL" id="JAQOMS010000002">
    <property type="protein sequence ID" value="MDC2889448.1"/>
    <property type="molecule type" value="Genomic_DNA"/>
</dbReference>
<evidence type="ECO:0000259" key="6">
    <source>
        <dbReference type="Pfam" id="PF00149"/>
    </source>
</evidence>
<comment type="caution">
    <text evidence="7">The sequence shown here is derived from an EMBL/GenBank/DDBJ whole genome shotgun (WGS) entry which is preliminary data.</text>
</comment>
<dbReference type="PANTHER" id="PTHR34990">
    <property type="entry name" value="UDP-2,3-DIACYLGLUCOSAMINE HYDROLASE-RELATED"/>
    <property type="match status" value="1"/>
</dbReference>
<dbReference type="InterPro" id="IPR029052">
    <property type="entry name" value="Metallo-depent_PP-like"/>
</dbReference>
<keyword evidence="4" id="KW-0472">Membrane</keyword>
<keyword evidence="5" id="KW-0464">Manganese</keyword>
<evidence type="ECO:0000256" key="3">
    <source>
        <dbReference type="ARBA" id="ARBA00022723"/>
    </source>
</evidence>
<keyword evidence="8" id="KW-1185">Reference proteome</keyword>
<organism evidence="7 8">
    <name type="scientific">Psychrosphaera algicola</name>
    <dbReference type="NCBI Taxonomy" id="3023714"/>
    <lineage>
        <taxon>Bacteria</taxon>
        <taxon>Pseudomonadati</taxon>
        <taxon>Pseudomonadota</taxon>
        <taxon>Gammaproteobacteria</taxon>
        <taxon>Alteromonadales</taxon>
        <taxon>Pseudoalteromonadaceae</taxon>
        <taxon>Psychrosphaera</taxon>
    </lineage>
</organism>
<protein>
    <submittedName>
        <fullName evidence="7">UDP-2,3-diacylglucosamine diphosphatase</fullName>
    </submittedName>
</protein>
<reference evidence="7 8" key="1">
    <citation type="submission" date="2023-01" db="EMBL/GenBank/DDBJ databases">
        <title>Psychrosphaera sp. nov., isolated from marine algae.</title>
        <authorList>
            <person name="Bayburt H."/>
            <person name="Choi B.J."/>
            <person name="Kim J.M."/>
            <person name="Choi D.G."/>
            <person name="Jeon C.O."/>
        </authorList>
    </citation>
    <scope>NUCLEOTIDE SEQUENCE [LARGE SCALE GENOMIC DNA]</scope>
    <source>
        <strain evidence="7 8">G1-22</strain>
    </source>
</reference>
<evidence type="ECO:0000313" key="7">
    <source>
        <dbReference type="EMBL" id="MDC2889448.1"/>
    </source>
</evidence>
<evidence type="ECO:0000256" key="2">
    <source>
        <dbReference type="ARBA" id="ARBA00022519"/>
    </source>
</evidence>
<feature type="domain" description="Calcineurin-like phosphoesterase" evidence="6">
    <location>
        <begin position="13"/>
        <end position="213"/>
    </location>
</feature>
<gene>
    <name evidence="7" type="ORF">PN838_12505</name>
</gene>
<dbReference type="Pfam" id="PF00149">
    <property type="entry name" value="Metallophos"/>
    <property type="match status" value="1"/>
</dbReference>
<dbReference type="SUPFAM" id="SSF56300">
    <property type="entry name" value="Metallo-dependent phosphatases"/>
    <property type="match status" value="1"/>
</dbReference>